<dbReference type="PROSITE" id="PS50208">
    <property type="entry name" value="CASPASE_P20"/>
    <property type="match status" value="1"/>
</dbReference>
<dbReference type="GO" id="GO:0006508">
    <property type="term" value="P:proteolysis"/>
    <property type="evidence" value="ECO:0007669"/>
    <property type="project" value="InterPro"/>
</dbReference>
<keyword evidence="1" id="KW-0677">Repeat</keyword>
<sequence>MAPNGSLGGETFMLSRARFGLSAFVLVVVLLLSGFVEQAMAAERRVALVIGNGRYDNGGSVPGAVASARTVTEALRKAGFEVATQFDLNHRNLTRALSRFQEDLARADLGAFYYAGMVLSLNDKSFIVPSDARLNMEVDAMLETVELDSVLEQIQNASYRSIVAFDPIVPNPMVDRLATAMGANGRSASPLLATTTPRDRMIIAFGQRPGSSPVPTRANGASAFAAALAEEIVKPGVPVKRAFQAVDQTLASVSGGAQRIWFEDRLDGDLMLVTALPPPLPSGDPVASKAAPPPPAAPAPAQPPAPAPSAVLIEPFKGDFYTTRKTTVFKDPDAKSSRVRTLDKAAPVSVTAKVTVGKAEWMRVEEGGKTGYVQSTLLTKDAPPEPPAKTEEAKAPPPQRRLNEGDVYVTRDAIAMRDRPEKGARSLRTLERGAPVTVAVPVPEGDWVKVRDVFWNDGYIPLASLSEVPKQDAAKRAPSSGSTGTPPDVSVGTPNSGSSSPGSPGSGSPAESKPGDPFANLPPPIRSAVASARETTQQATAKRNAGRSAAEQARNAQKRAQAAAQDGRSINSQFPNGDSYRGQGDGPTKNGYGVYRYGNGGAYEGEWKNDAMTGTGVYSFPSGERFEGTFANGSPNGPGVYHFPNGDVFTGDVRNGRPSGAGEVLFGNGDRYLGTIADMQPEGMGTMTFRSGDQFVGTFRSGLQNGPGVRIAKGGSGEDLIIPGVWQGSVVVQK</sequence>
<dbReference type="GO" id="GO:0004197">
    <property type="term" value="F:cysteine-type endopeptidase activity"/>
    <property type="evidence" value="ECO:0007669"/>
    <property type="project" value="InterPro"/>
</dbReference>
<dbReference type="EMBL" id="CP032325">
    <property type="protein sequence ID" value="QCN99574.1"/>
    <property type="molecule type" value="Genomic_DNA"/>
</dbReference>
<feature type="region of interest" description="Disordered" evidence="2">
    <location>
        <begin position="469"/>
        <end position="590"/>
    </location>
</feature>
<evidence type="ECO:0000259" key="3">
    <source>
        <dbReference type="PROSITE" id="PS50208"/>
    </source>
</evidence>
<dbReference type="Pfam" id="PF00656">
    <property type="entry name" value="Peptidase_C14"/>
    <property type="match status" value="1"/>
</dbReference>
<dbReference type="KEGG" id="aare:D3093_30375"/>
<dbReference type="Pfam" id="PF02493">
    <property type="entry name" value="MORN"/>
    <property type="match status" value="6"/>
</dbReference>
<evidence type="ECO:0000256" key="1">
    <source>
        <dbReference type="ARBA" id="ARBA00022737"/>
    </source>
</evidence>
<dbReference type="SMART" id="SM00698">
    <property type="entry name" value="MORN"/>
    <property type="match status" value="5"/>
</dbReference>
<protein>
    <recommendedName>
        <fullName evidence="3">Caspase family p20 domain-containing protein</fullName>
    </recommendedName>
</protein>
<dbReference type="InterPro" id="IPR003409">
    <property type="entry name" value="MORN"/>
</dbReference>
<dbReference type="SUPFAM" id="SSF52129">
    <property type="entry name" value="Caspase-like"/>
    <property type="match status" value="1"/>
</dbReference>
<dbReference type="Gene3D" id="2.20.110.10">
    <property type="entry name" value="Histone H3 K4-specific methyltransferase SET7/9 N-terminal domain"/>
    <property type="match status" value="2"/>
</dbReference>
<keyword evidence="4" id="KW-0614">Plasmid</keyword>
<dbReference type="InterPro" id="IPR029030">
    <property type="entry name" value="Caspase-like_dom_sf"/>
</dbReference>
<feature type="region of interest" description="Disordered" evidence="2">
    <location>
        <begin position="377"/>
        <end position="405"/>
    </location>
</feature>
<dbReference type="InterPro" id="IPR010466">
    <property type="entry name" value="DUF1058"/>
</dbReference>
<proteinExistence type="predicted"/>
<evidence type="ECO:0000256" key="2">
    <source>
        <dbReference type="SAM" id="MobiDB-lite"/>
    </source>
</evidence>
<dbReference type="Gene3D" id="3.40.50.1460">
    <property type="match status" value="1"/>
</dbReference>
<gene>
    <name evidence="4" type="ORF">D3093_30375</name>
</gene>
<feature type="compositionally biased region" description="Low complexity" evidence="2">
    <location>
        <begin position="490"/>
        <end position="512"/>
    </location>
</feature>
<feature type="compositionally biased region" description="Low complexity" evidence="2">
    <location>
        <begin position="549"/>
        <end position="565"/>
    </location>
</feature>
<dbReference type="SUPFAM" id="SSF82185">
    <property type="entry name" value="Histone H3 K4-specific methyltransferase SET7/9 N-terminal domain"/>
    <property type="match status" value="2"/>
</dbReference>
<organism evidence="4 5">
    <name type="scientific">Azospirillum argentinense</name>
    <dbReference type="NCBI Taxonomy" id="2970906"/>
    <lineage>
        <taxon>Bacteria</taxon>
        <taxon>Pseudomonadati</taxon>
        <taxon>Pseudomonadota</taxon>
        <taxon>Alphaproteobacteria</taxon>
        <taxon>Rhodospirillales</taxon>
        <taxon>Azospirillaceae</taxon>
        <taxon>Azospirillum</taxon>
    </lineage>
</organism>
<dbReference type="InterPro" id="IPR001309">
    <property type="entry name" value="Pept_C14_p20"/>
</dbReference>
<feature type="compositionally biased region" description="Pro residues" evidence="2">
    <location>
        <begin position="291"/>
        <end position="307"/>
    </location>
</feature>
<geneLocation type="plasmid" evidence="4 5">
    <name>p4</name>
</geneLocation>
<dbReference type="PANTHER" id="PTHR43215:SF14">
    <property type="entry name" value="RADIAL SPOKE HEAD 1 HOMOLOG"/>
    <property type="match status" value="1"/>
</dbReference>
<dbReference type="InterPro" id="IPR011600">
    <property type="entry name" value="Pept_C14_caspase"/>
</dbReference>
<dbReference type="Proteomes" id="UP000298595">
    <property type="component" value="Plasmid p4"/>
</dbReference>
<reference evidence="4 5" key="1">
    <citation type="submission" date="2018-09" db="EMBL/GenBank/DDBJ databases">
        <title>Whole genome based analysis of evolution and adaptive divergence in Indian and Brazilian strains of Azospirillum brasilense.</title>
        <authorList>
            <person name="Singh C."/>
            <person name="Tripathi A.K."/>
        </authorList>
    </citation>
    <scope>NUCLEOTIDE SEQUENCE [LARGE SCALE GENOMIC DNA]</scope>
    <source>
        <strain evidence="4 5">MTCC4035</strain>
        <plasmid evidence="4 5">p4</plasmid>
    </source>
</reference>
<feature type="region of interest" description="Disordered" evidence="2">
    <location>
        <begin position="282"/>
        <end position="310"/>
    </location>
</feature>
<evidence type="ECO:0000313" key="4">
    <source>
        <dbReference type="EMBL" id="QCN99574.1"/>
    </source>
</evidence>
<dbReference type="Gene3D" id="2.30.30.40">
    <property type="entry name" value="SH3 Domains"/>
    <property type="match status" value="1"/>
</dbReference>
<evidence type="ECO:0000313" key="5">
    <source>
        <dbReference type="Proteomes" id="UP000298595"/>
    </source>
</evidence>
<dbReference type="AlphaFoldDB" id="A0A4D8PQK7"/>
<feature type="domain" description="Caspase family p20" evidence="3">
    <location>
        <begin position="43"/>
        <end position="162"/>
    </location>
</feature>
<dbReference type="Pfam" id="PF06347">
    <property type="entry name" value="SH3_4"/>
    <property type="match status" value="1"/>
</dbReference>
<dbReference type="PANTHER" id="PTHR43215">
    <property type="entry name" value="RADIAL SPOKE HEAD 1 HOMOLOG"/>
    <property type="match status" value="1"/>
</dbReference>
<accession>A0A4D8PQK7</accession>
<name>A0A4D8PQK7_9PROT</name>